<accession>A0A5K1HE42</accession>
<sequence length="142" mass="16552">MEGENLDHPFEKITNTPVDELFDSEIELTGHYKHFITSCLQIDYEKRATPEYIINYEWPLAQDYVDGVEPENGGYKPLSMIKIPVSNGLKRHLNPSELQTPLRKREFEEMSLKYITRSHSPSLTQEINLQQQTRIQAVSCLR</sequence>
<proteinExistence type="predicted"/>
<gene>
    <name evidence="1" type="ORF">NYM_LOCUS29604</name>
</gene>
<dbReference type="EMBL" id="LR722022">
    <property type="protein sequence ID" value="VVW86790.1"/>
    <property type="molecule type" value="Genomic_DNA"/>
</dbReference>
<name>A0A5K1HE42_9MAGN</name>
<organism evidence="1">
    <name type="scientific">Nymphaea colorata</name>
    <name type="common">pocket water lily</name>
    <dbReference type="NCBI Taxonomy" id="210225"/>
    <lineage>
        <taxon>Eukaryota</taxon>
        <taxon>Viridiplantae</taxon>
        <taxon>Streptophyta</taxon>
        <taxon>Embryophyta</taxon>
        <taxon>Tracheophyta</taxon>
        <taxon>Spermatophyta</taxon>
        <taxon>Magnoliopsida</taxon>
        <taxon>Nymphaeales</taxon>
        <taxon>Nymphaeaceae</taxon>
        <taxon>Nymphaea</taxon>
    </lineage>
</organism>
<dbReference type="AlphaFoldDB" id="A0A5K1HE42"/>
<evidence type="ECO:0000313" key="1">
    <source>
        <dbReference type="EMBL" id="VVW86790.1"/>
    </source>
</evidence>
<protein>
    <recommendedName>
        <fullName evidence="2">Protein kinase domain-containing protein</fullName>
    </recommendedName>
</protein>
<evidence type="ECO:0008006" key="2">
    <source>
        <dbReference type="Google" id="ProtNLM"/>
    </source>
</evidence>
<reference evidence="1" key="1">
    <citation type="submission" date="2019-09" db="EMBL/GenBank/DDBJ databases">
        <authorList>
            <person name="Zhang L."/>
        </authorList>
    </citation>
    <scope>NUCLEOTIDE SEQUENCE</scope>
</reference>